<evidence type="ECO:0000313" key="2">
    <source>
        <dbReference type="Proteomes" id="UP001518925"/>
    </source>
</evidence>
<gene>
    <name evidence="1" type="ORF">JR050_08050</name>
</gene>
<protein>
    <submittedName>
        <fullName evidence="1">Uncharacterized protein</fullName>
    </submittedName>
</protein>
<dbReference type="Proteomes" id="UP001518925">
    <property type="component" value="Unassembled WGS sequence"/>
</dbReference>
<keyword evidence="2" id="KW-1185">Reference proteome</keyword>
<dbReference type="RefSeq" id="WP_204203007.1">
    <property type="nucleotide sequence ID" value="NZ_JAFELM010000024.1"/>
</dbReference>
<organism evidence="1 2">
    <name type="scientific">Bacillus suaedaesalsae</name>
    <dbReference type="NCBI Taxonomy" id="2810349"/>
    <lineage>
        <taxon>Bacteria</taxon>
        <taxon>Bacillati</taxon>
        <taxon>Bacillota</taxon>
        <taxon>Bacilli</taxon>
        <taxon>Bacillales</taxon>
        <taxon>Bacillaceae</taxon>
        <taxon>Bacillus</taxon>
    </lineage>
</organism>
<dbReference type="EMBL" id="JAFELM010000024">
    <property type="protein sequence ID" value="MBM6617631.1"/>
    <property type="molecule type" value="Genomic_DNA"/>
</dbReference>
<comment type="caution">
    <text evidence="1">The sequence shown here is derived from an EMBL/GenBank/DDBJ whole genome shotgun (WGS) entry which is preliminary data.</text>
</comment>
<proteinExistence type="predicted"/>
<sequence>MDKLQYKENQSFKDFLYYNQEVFDRLLHERTQNIFLHVKNSSIQVQSIFDIAKKIVHYIDLDNETSLMDLAKEQGMVWAKSELQSMVKLEYLHELRSLYWDLLQHYYMNVTISIEEFFNLEKKTNHFIDTYLKKYIASYIAINFFSLNVK</sequence>
<accession>A0ABS2DGM0</accession>
<reference evidence="1 2" key="1">
    <citation type="submission" date="2021-02" db="EMBL/GenBank/DDBJ databases">
        <title>Bacillus sp. RD4P76, an endophyte from a halophyte.</title>
        <authorList>
            <person name="Sun J.-Q."/>
        </authorList>
    </citation>
    <scope>NUCLEOTIDE SEQUENCE [LARGE SCALE GENOMIC DNA]</scope>
    <source>
        <strain evidence="1 2">RD4P76</strain>
    </source>
</reference>
<name>A0ABS2DGM0_9BACI</name>
<evidence type="ECO:0000313" key="1">
    <source>
        <dbReference type="EMBL" id="MBM6617631.1"/>
    </source>
</evidence>